<accession>A0A6C0AJY5</accession>
<evidence type="ECO:0000313" key="1">
    <source>
        <dbReference type="EMBL" id="QHS79645.1"/>
    </source>
</evidence>
<name>A0A6C0AJY5_9ZZZZ</name>
<reference evidence="1" key="1">
    <citation type="journal article" date="2020" name="Nature">
        <title>Giant virus diversity and host interactions through global metagenomics.</title>
        <authorList>
            <person name="Schulz F."/>
            <person name="Roux S."/>
            <person name="Paez-Espino D."/>
            <person name="Jungbluth S."/>
            <person name="Walsh D.A."/>
            <person name="Denef V.J."/>
            <person name="McMahon K.D."/>
            <person name="Konstantinidis K.T."/>
            <person name="Eloe-Fadrosh E.A."/>
            <person name="Kyrpides N.C."/>
            <person name="Woyke T."/>
        </authorList>
    </citation>
    <scope>NUCLEOTIDE SEQUENCE</scope>
    <source>
        <strain evidence="1">GVMAG-S-1035303-20</strain>
    </source>
</reference>
<organism evidence="1">
    <name type="scientific">viral metagenome</name>
    <dbReference type="NCBI Taxonomy" id="1070528"/>
    <lineage>
        <taxon>unclassified sequences</taxon>
        <taxon>metagenomes</taxon>
        <taxon>organismal metagenomes</taxon>
    </lineage>
</organism>
<proteinExistence type="predicted"/>
<protein>
    <submittedName>
        <fullName evidence="1">Uncharacterized protein</fullName>
    </submittedName>
</protein>
<dbReference type="AlphaFoldDB" id="A0A6C0AJY5"/>
<dbReference type="EMBL" id="MN740650">
    <property type="protein sequence ID" value="QHS79645.1"/>
    <property type="molecule type" value="Genomic_DNA"/>
</dbReference>
<sequence length="89" mass="10014">MPADKTKEDRLGEGLELLRALLRTGVGEDEPAYLDMKSKISEWVKSGTSWEGRIDFPDHGRYAHIRLPKNSLNTATLAFKLKKGSYPNP</sequence>